<dbReference type="InterPro" id="IPR043128">
    <property type="entry name" value="Rev_trsase/Diguanyl_cyclase"/>
</dbReference>
<dbReference type="PANTHER" id="PTHR37984">
    <property type="entry name" value="PROTEIN CBG26694"/>
    <property type="match status" value="1"/>
</dbReference>
<evidence type="ECO:0000256" key="2">
    <source>
        <dbReference type="SAM" id="MobiDB-lite"/>
    </source>
</evidence>
<dbReference type="GO" id="GO:0015074">
    <property type="term" value="P:DNA integration"/>
    <property type="evidence" value="ECO:0007669"/>
    <property type="project" value="InterPro"/>
</dbReference>
<dbReference type="SUPFAM" id="SSF53098">
    <property type="entry name" value="Ribonuclease H-like"/>
    <property type="match status" value="1"/>
</dbReference>
<protein>
    <submittedName>
        <fullName evidence="4">Retrovirus-related Pol polyprotein from transposon 17.6</fullName>
    </submittedName>
</protein>
<accession>A0A438GIM9</accession>
<dbReference type="Gene3D" id="3.10.10.10">
    <property type="entry name" value="HIV Type 1 Reverse Transcriptase, subunit A, domain 1"/>
    <property type="match status" value="1"/>
</dbReference>
<sequence length="541" mass="62464">MKETLEKAYEEFEENELEEKVEETNEIASINHSMQWKAKEKPLPLTNDEEANKEESPKLNLKPLPNDLKYAYLEEDKYPMVISSKLSYQQETSLFEVIRKCKEVIGWSVSDLKGISPLVCTHHIYLEENAKPIRQPQRRLNPHMQEVVRNEVLKLLQVGIIYSISDITWIEIALEDQQKTTFTCPFGTYEYRRMPFSLCNAPATFQRCMLSIFSDMVERIMEVFMDDLTIYGEDFGSCLSNLETILQRCIEKNLVLNWEKCYFMVEKDIVLGHVVSSKGINVDKAKIELIMNLPPPTNVKEVKQFLGHAGFYRCFIKDFSKLARPMSTLLAKDAKFKWDENCQHCFEELKRLLTTAPIVRRPNWDLPFEVMCDASDQAMGTILGQEMKGNLIIRKCVLEDEQQGILMKFHAYACGGHFSTQETALKVLQSGVDYVSKWVEAIACKHNDHKVVVKFLKENIFTRLGVPKAITSDGGTHFCNKIFNNLLARYGVKHKVATPYHSQTSGQVELANREIKNILMKVVNANHKDWALRIYDALWAY</sequence>
<dbReference type="InterPro" id="IPR043502">
    <property type="entry name" value="DNA/RNA_pol_sf"/>
</dbReference>
<reference evidence="4 5" key="1">
    <citation type="journal article" date="2018" name="PLoS Genet.">
        <title>Population sequencing reveals clonal diversity and ancestral inbreeding in the grapevine cultivar Chardonnay.</title>
        <authorList>
            <person name="Roach M.J."/>
            <person name="Johnson D.L."/>
            <person name="Bohlmann J."/>
            <person name="van Vuuren H.J."/>
            <person name="Jones S.J."/>
            <person name="Pretorius I.S."/>
            <person name="Schmidt S.A."/>
            <person name="Borneman A.R."/>
        </authorList>
    </citation>
    <scope>NUCLEOTIDE SEQUENCE [LARGE SCALE GENOMIC DNA]</scope>
    <source>
        <strain evidence="5">cv. Chardonnay</strain>
        <tissue evidence="4">Leaf</tissue>
    </source>
</reference>
<dbReference type="FunFam" id="3.30.70.270:FF:000020">
    <property type="entry name" value="Transposon Tf2-6 polyprotein-like Protein"/>
    <property type="match status" value="1"/>
</dbReference>
<keyword evidence="1" id="KW-0511">Multifunctional enzyme</keyword>
<dbReference type="Proteomes" id="UP000288805">
    <property type="component" value="Unassembled WGS sequence"/>
</dbReference>
<proteinExistence type="predicted"/>
<evidence type="ECO:0000256" key="1">
    <source>
        <dbReference type="ARBA" id="ARBA00023268"/>
    </source>
</evidence>
<dbReference type="PROSITE" id="PS50994">
    <property type="entry name" value="INTEGRASE"/>
    <property type="match status" value="1"/>
</dbReference>
<dbReference type="SUPFAM" id="SSF56672">
    <property type="entry name" value="DNA/RNA polymerases"/>
    <property type="match status" value="1"/>
</dbReference>
<dbReference type="PANTHER" id="PTHR37984:SF5">
    <property type="entry name" value="PROTEIN NYNRIN-LIKE"/>
    <property type="match status" value="1"/>
</dbReference>
<feature type="domain" description="Integrase catalytic" evidence="3">
    <location>
        <begin position="432"/>
        <end position="541"/>
    </location>
</feature>
<dbReference type="InterPro" id="IPR001584">
    <property type="entry name" value="Integrase_cat-core"/>
</dbReference>
<dbReference type="Pfam" id="PF17919">
    <property type="entry name" value="RT_RNaseH_2"/>
    <property type="match status" value="1"/>
</dbReference>
<organism evidence="4 5">
    <name type="scientific">Vitis vinifera</name>
    <name type="common">Grape</name>
    <dbReference type="NCBI Taxonomy" id="29760"/>
    <lineage>
        <taxon>Eukaryota</taxon>
        <taxon>Viridiplantae</taxon>
        <taxon>Streptophyta</taxon>
        <taxon>Embryophyta</taxon>
        <taxon>Tracheophyta</taxon>
        <taxon>Spermatophyta</taxon>
        <taxon>Magnoliopsida</taxon>
        <taxon>eudicotyledons</taxon>
        <taxon>Gunneridae</taxon>
        <taxon>Pentapetalae</taxon>
        <taxon>rosids</taxon>
        <taxon>Vitales</taxon>
        <taxon>Vitaceae</taxon>
        <taxon>Viteae</taxon>
        <taxon>Vitis</taxon>
    </lineage>
</organism>
<dbReference type="InterPro" id="IPR000477">
    <property type="entry name" value="RT_dom"/>
</dbReference>
<dbReference type="InterPro" id="IPR036397">
    <property type="entry name" value="RNaseH_sf"/>
</dbReference>
<dbReference type="GO" id="GO:0003676">
    <property type="term" value="F:nucleic acid binding"/>
    <property type="evidence" value="ECO:0007669"/>
    <property type="project" value="InterPro"/>
</dbReference>
<evidence type="ECO:0000259" key="3">
    <source>
        <dbReference type="PROSITE" id="PS50994"/>
    </source>
</evidence>
<feature type="compositionally biased region" description="Acidic residues" evidence="2">
    <location>
        <begin position="11"/>
        <end position="25"/>
    </location>
</feature>
<dbReference type="Gene3D" id="3.30.420.10">
    <property type="entry name" value="Ribonuclease H-like superfamily/Ribonuclease H"/>
    <property type="match status" value="1"/>
</dbReference>
<feature type="region of interest" description="Disordered" evidence="2">
    <location>
        <begin position="1"/>
        <end position="60"/>
    </location>
</feature>
<comment type="caution">
    <text evidence="4">The sequence shown here is derived from an EMBL/GenBank/DDBJ whole genome shotgun (WGS) entry which is preliminary data.</text>
</comment>
<dbReference type="EMBL" id="QGNW01000423">
    <property type="protein sequence ID" value="RVW72073.1"/>
    <property type="molecule type" value="Genomic_DNA"/>
</dbReference>
<feature type="compositionally biased region" description="Basic and acidic residues" evidence="2">
    <location>
        <begin position="1"/>
        <end position="10"/>
    </location>
</feature>
<dbReference type="InterPro" id="IPR012337">
    <property type="entry name" value="RNaseH-like_sf"/>
</dbReference>
<dbReference type="CDD" id="cd01647">
    <property type="entry name" value="RT_LTR"/>
    <property type="match status" value="1"/>
</dbReference>
<dbReference type="Pfam" id="PF00665">
    <property type="entry name" value="rve"/>
    <property type="match status" value="1"/>
</dbReference>
<dbReference type="Gene3D" id="3.30.70.270">
    <property type="match status" value="2"/>
</dbReference>
<evidence type="ECO:0000313" key="5">
    <source>
        <dbReference type="Proteomes" id="UP000288805"/>
    </source>
</evidence>
<evidence type="ECO:0000313" key="4">
    <source>
        <dbReference type="EMBL" id="RVW72073.1"/>
    </source>
</evidence>
<name>A0A438GIM9_VITVI</name>
<gene>
    <name evidence="4" type="primary">pol_533</name>
    <name evidence="4" type="ORF">CK203_054762</name>
</gene>
<dbReference type="InterPro" id="IPR041577">
    <property type="entry name" value="RT_RNaseH_2"/>
</dbReference>
<dbReference type="AlphaFoldDB" id="A0A438GIM9"/>
<dbReference type="Pfam" id="PF00078">
    <property type="entry name" value="RVT_1"/>
    <property type="match status" value="1"/>
</dbReference>
<dbReference type="GO" id="GO:0003824">
    <property type="term" value="F:catalytic activity"/>
    <property type="evidence" value="ECO:0007669"/>
    <property type="project" value="UniProtKB-KW"/>
</dbReference>
<dbReference type="InterPro" id="IPR050951">
    <property type="entry name" value="Retrovirus_Pol_polyprotein"/>
</dbReference>